<evidence type="ECO:0000313" key="2">
    <source>
        <dbReference type="EMBL" id="MBB6146412.1"/>
    </source>
</evidence>
<feature type="region of interest" description="Disordered" evidence="1">
    <location>
        <begin position="40"/>
        <end position="62"/>
    </location>
</feature>
<protein>
    <submittedName>
        <fullName evidence="2">Uncharacterized protein</fullName>
    </submittedName>
</protein>
<dbReference type="Proteomes" id="UP000538666">
    <property type="component" value="Unassembled WGS sequence"/>
</dbReference>
<accession>A0A841JYI3</accession>
<comment type="caution">
    <text evidence="2">The sequence shown here is derived from an EMBL/GenBank/DDBJ whole genome shotgun (WGS) entry which is preliminary data.</text>
</comment>
<sequence>MEKPLERRAGTGCLQLSNLPRSVVEQGHFFNGFKVIQTMHKPDRNNSSSPRNSSADPVFHKE</sequence>
<reference evidence="2 3" key="1">
    <citation type="submission" date="2020-08" db="EMBL/GenBank/DDBJ databases">
        <title>Genomic Encyclopedia of Type Strains, Phase IV (KMG-IV): sequencing the most valuable type-strain genomes for metagenomic binning, comparative biology and taxonomic classification.</title>
        <authorList>
            <person name="Goeker M."/>
        </authorList>
    </citation>
    <scope>NUCLEOTIDE SEQUENCE [LARGE SCALE GENOMIC DNA]</scope>
    <source>
        <strain evidence="2 3">DSM 103733</strain>
    </source>
</reference>
<feature type="compositionally biased region" description="Low complexity" evidence="1">
    <location>
        <begin position="45"/>
        <end position="62"/>
    </location>
</feature>
<dbReference type="AlphaFoldDB" id="A0A841JYI3"/>
<dbReference type="EMBL" id="JACHEK010000009">
    <property type="protein sequence ID" value="MBB6146412.1"/>
    <property type="molecule type" value="Genomic_DNA"/>
</dbReference>
<evidence type="ECO:0000313" key="3">
    <source>
        <dbReference type="Proteomes" id="UP000538666"/>
    </source>
</evidence>
<organism evidence="2 3">
    <name type="scientific">Silvibacterium bohemicum</name>
    <dbReference type="NCBI Taxonomy" id="1577686"/>
    <lineage>
        <taxon>Bacteria</taxon>
        <taxon>Pseudomonadati</taxon>
        <taxon>Acidobacteriota</taxon>
        <taxon>Terriglobia</taxon>
        <taxon>Terriglobales</taxon>
        <taxon>Acidobacteriaceae</taxon>
        <taxon>Silvibacterium</taxon>
    </lineage>
</organism>
<name>A0A841JYI3_9BACT</name>
<proteinExistence type="predicted"/>
<keyword evidence="3" id="KW-1185">Reference proteome</keyword>
<evidence type="ECO:0000256" key="1">
    <source>
        <dbReference type="SAM" id="MobiDB-lite"/>
    </source>
</evidence>
<gene>
    <name evidence="2" type="ORF">HNQ77_004384</name>
</gene>